<dbReference type="Proteomes" id="UP000887574">
    <property type="component" value="Unplaced"/>
</dbReference>
<name>A0A915EGN0_9BILA</name>
<feature type="region of interest" description="Disordered" evidence="1">
    <location>
        <begin position="32"/>
        <end position="81"/>
    </location>
</feature>
<organism evidence="2 3">
    <name type="scientific">Ditylenchus dipsaci</name>
    <dbReference type="NCBI Taxonomy" id="166011"/>
    <lineage>
        <taxon>Eukaryota</taxon>
        <taxon>Metazoa</taxon>
        <taxon>Ecdysozoa</taxon>
        <taxon>Nematoda</taxon>
        <taxon>Chromadorea</taxon>
        <taxon>Rhabditida</taxon>
        <taxon>Tylenchina</taxon>
        <taxon>Tylenchomorpha</taxon>
        <taxon>Sphaerularioidea</taxon>
        <taxon>Anguinidae</taxon>
        <taxon>Anguininae</taxon>
        <taxon>Ditylenchus</taxon>
    </lineage>
</organism>
<evidence type="ECO:0000313" key="3">
    <source>
        <dbReference type="WBParaSite" id="jg5847.2"/>
    </source>
</evidence>
<reference evidence="3" key="1">
    <citation type="submission" date="2022-11" db="UniProtKB">
        <authorList>
            <consortium name="WormBaseParasite"/>
        </authorList>
    </citation>
    <scope>IDENTIFICATION</scope>
</reference>
<accession>A0A915EGN0</accession>
<evidence type="ECO:0000313" key="2">
    <source>
        <dbReference type="Proteomes" id="UP000887574"/>
    </source>
</evidence>
<sequence length="130" mass="14155">MPGGSIAQALDGPSVTAVCLIAFAGWAVGHSHTRHRSHASHLENSKSVEHHTQATHSKDSKSVSKSTSTSAQNSNESKERRITIFKMPAIAATNFSAQLDSAKEKVFKAHQGNPEYLKRESNFKEVILNM</sequence>
<protein>
    <submittedName>
        <fullName evidence="3">Uncharacterized protein</fullName>
    </submittedName>
</protein>
<dbReference type="WBParaSite" id="jg5847.2">
    <property type="protein sequence ID" value="jg5847.2"/>
    <property type="gene ID" value="jg5847"/>
</dbReference>
<evidence type="ECO:0000256" key="1">
    <source>
        <dbReference type="SAM" id="MobiDB-lite"/>
    </source>
</evidence>
<dbReference type="AlphaFoldDB" id="A0A915EGN0"/>
<feature type="compositionally biased region" description="Basic and acidic residues" evidence="1">
    <location>
        <begin position="40"/>
        <end position="62"/>
    </location>
</feature>
<proteinExistence type="predicted"/>
<keyword evidence="2" id="KW-1185">Reference proteome</keyword>